<dbReference type="CDD" id="cd14014">
    <property type="entry name" value="STKc_PknB_like"/>
    <property type="match status" value="1"/>
</dbReference>
<dbReference type="EMBL" id="JBDJAW010000002">
    <property type="protein sequence ID" value="MEN3533996.1"/>
    <property type="molecule type" value="Genomic_DNA"/>
</dbReference>
<dbReference type="Gene3D" id="2.130.10.10">
    <property type="entry name" value="YVTN repeat-like/Quinoprotein amine dehydrogenase"/>
    <property type="match status" value="1"/>
</dbReference>
<dbReference type="SMART" id="SM00220">
    <property type="entry name" value="S_TKc"/>
    <property type="match status" value="1"/>
</dbReference>
<dbReference type="InterPro" id="IPR000719">
    <property type="entry name" value="Prot_kinase_dom"/>
</dbReference>
<evidence type="ECO:0000256" key="1">
    <source>
        <dbReference type="ARBA" id="ARBA00022679"/>
    </source>
</evidence>
<dbReference type="PROSITE" id="PS00108">
    <property type="entry name" value="PROTEIN_KINASE_ST"/>
    <property type="match status" value="1"/>
</dbReference>
<dbReference type="Gene3D" id="3.30.200.20">
    <property type="entry name" value="Phosphorylase Kinase, domain 1"/>
    <property type="match status" value="1"/>
</dbReference>
<name>A0ABV0AIF4_9ACTN</name>
<dbReference type="PANTHER" id="PTHR43289">
    <property type="entry name" value="MITOGEN-ACTIVATED PROTEIN KINASE KINASE KINASE 20-RELATED"/>
    <property type="match status" value="1"/>
</dbReference>
<dbReference type="Gene3D" id="1.10.510.10">
    <property type="entry name" value="Transferase(Phosphotransferase) domain 1"/>
    <property type="match status" value="1"/>
</dbReference>
<evidence type="ECO:0000313" key="7">
    <source>
        <dbReference type="EMBL" id="MEN3533996.1"/>
    </source>
</evidence>
<keyword evidence="2" id="KW-0547">Nucleotide-binding</keyword>
<feature type="compositionally biased region" description="Low complexity" evidence="5">
    <location>
        <begin position="432"/>
        <end position="442"/>
    </location>
</feature>
<keyword evidence="1" id="KW-0808">Transferase</keyword>
<evidence type="ECO:0000256" key="2">
    <source>
        <dbReference type="ARBA" id="ARBA00022741"/>
    </source>
</evidence>
<reference evidence="7 8" key="1">
    <citation type="submission" date="2024-05" db="EMBL/GenBank/DDBJ databases">
        <title>Microbispora sp.ZYX-F-249.</title>
        <authorList>
            <person name="Xie H."/>
        </authorList>
    </citation>
    <scope>NUCLEOTIDE SEQUENCE [LARGE SCALE GENOMIC DNA]</scope>
    <source>
        <strain evidence="7 8">ZYX-F-249</strain>
    </source>
</reference>
<keyword evidence="4" id="KW-0067">ATP-binding</keyword>
<evidence type="ECO:0000256" key="3">
    <source>
        <dbReference type="ARBA" id="ARBA00022777"/>
    </source>
</evidence>
<dbReference type="Pfam" id="PF00069">
    <property type="entry name" value="Pkinase"/>
    <property type="match status" value="1"/>
</dbReference>
<organism evidence="7 8">
    <name type="scientific">Microbispora maris</name>
    <dbReference type="NCBI Taxonomy" id="3144104"/>
    <lineage>
        <taxon>Bacteria</taxon>
        <taxon>Bacillati</taxon>
        <taxon>Actinomycetota</taxon>
        <taxon>Actinomycetes</taxon>
        <taxon>Streptosporangiales</taxon>
        <taxon>Streptosporangiaceae</taxon>
        <taxon>Microbispora</taxon>
    </lineage>
</organism>
<gene>
    <name evidence="7" type="ORF">AAH991_02685</name>
</gene>
<feature type="compositionally biased region" description="Polar residues" evidence="5">
    <location>
        <begin position="444"/>
        <end position="459"/>
    </location>
</feature>
<keyword evidence="8" id="KW-1185">Reference proteome</keyword>
<dbReference type="InterPro" id="IPR011009">
    <property type="entry name" value="Kinase-like_dom_sf"/>
</dbReference>
<dbReference type="PANTHER" id="PTHR43289:SF34">
    <property type="entry name" value="SERINE_THREONINE-PROTEIN KINASE YBDM-RELATED"/>
    <property type="match status" value="1"/>
</dbReference>
<dbReference type="RefSeq" id="WP_346224109.1">
    <property type="nucleotide sequence ID" value="NZ_JBDJAW010000002.1"/>
</dbReference>
<dbReference type="SUPFAM" id="SSF56112">
    <property type="entry name" value="Protein kinase-like (PK-like)"/>
    <property type="match status" value="1"/>
</dbReference>
<evidence type="ECO:0000256" key="4">
    <source>
        <dbReference type="ARBA" id="ARBA00022840"/>
    </source>
</evidence>
<comment type="caution">
    <text evidence="7">The sequence shown here is derived from an EMBL/GenBank/DDBJ whole genome shotgun (WGS) entry which is preliminary data.</text>
</comment>
<evidence type="ECO:0000313" key="8">
    <source>
        <dbReference type="Proteomes" id="UP001447516"/>
    </source>
</evidence>
<evidence type="ECO:0000259" key="6">
    <source>
        <dbReference type="PROSITE" id="PS50011"/>
    </source>
</evidence>
<dbReference type="PROSITE" id="PS50011">
    <property type="entry name" value="PROTEIN_KINASE_DOM"/>
    <property type="match status" value="1"/>
</dbReference>
<feature type="domain" description="Protein kinase" evidence="6">
    <location>
        <begin position="18"/>
        <end position="266"/>
    </location>
</feature>
<feature type="compositionally biased region" description="Basic and acidic residues" evidence="5">
    <location>
        <begin position="321"/>
        <end position="330"/>
    </location>
</feature>
<keyword evidence="3 7" id="KW-0418">Kinase</keyword>
<feature type="compositionally biased region" description="Basic and acidic residues" evidence="5">
    <location>
        <begin position="281"/>
        <end position="290"/>
    </location>
</feature>
<sequence>MPEISPLRPGDPPQIGRYRITGRIGVGGQGTVYHAVDPSGQPVAVKWIRPDLTGDVAGAQRFLREVAAAKRVAAFCTAQVLDTGVEYDRPYIVSEFIDGPSLQQSVAASGPIRGNALSRLAVGTATALAAIHRAGIVHRDLKPPNVIIGPDGPRVIDFGISRALDTTSSLTSVPIGTPAYMAPEQFLNQDIGPAADMFAWAGTIVFAASGSGPFGNQSLPAVINRILNGEPEIRDVEGRLRDVIASCLGKDPARRPSAQQVIDALIEQSAPEPAPRSTHASGRETVREAAPEPAEDAPETAPEPAEGAPPSPAAEAPAAARAEEPDRAERPGAAAEPSPAPGPVGVTATGTDAATDAATDAGTDAGTDATTDAFTGAATDTGGRAGRPVAKVVAAVCAAVAAVAAAVLVLPQGEDPGVRAARAHTSLPGSPPASALAVVPAGQENPTPATDITPVTSPSVPRPQVTSGKSGGAAGGGTTFQRKSEPRPGSGPDSPAARDEAVPTTGLVGRELPGVSAVLHEHPDDPVSVAAYRVTDAKGRLQGLYTRSSPGAKFRKWTGYFQVEVSPDGRYAAGLPTEFTDGYDSIDVIDLETGDVRKTLTVREPLQGTNIQWSRDGRKILLTLIMFTGSTEVTSKGFIVAEVGEPKARVVTVTDPAIAHSTFTWDARDKGVVALTGTGGARGIRFFGREGTAVRDMAAGAVADTVRADEVGILFAPSRRSFLTACAGPARTYCVRDADTGQELRRFTANCQYVYAWFGDEHVVCQATGDGDDDAIVVAGLNGETVRTILTADDTTMERKLEISFQFRHS</sequence>
<feature type="region of interest" description="Disordered" evidence="5">
    <location>
        <begin position="421"/>
        <end position="500"/>
    </location>
</feature>
<feature type="region of interest" description="Disordered" evidence="5">
    <location>
        <begin position="267"/>
        <end position="350"/>
    </location>
</feature>
<accession>A0ABV0AIF4</accession>
<protein>
    <submittedName>
        <fullName evidence="7">Protein kinase</fullName>
    </submittedName>
</protein>
<feature type="compositionally biased region" description="Gly residues" evidence="5">
    <location>
        <begin position="469"/>
        <end position="478"/>
    </location>
</feature>
<dbReference type="Proteomes" id="UP001447516">
    <property type="component" value="Unassembled WGS sequence"/>
</dbReference>
<dbReference type="InterPro" id="IPR008271">
    <property type="entry name" value="Ser/Thr_kinase_AS"/>
</dbReference>
<dbReference type="GO" id="GO:0016301">
    <property type="term" value="F:kinase activity"/>
    <property type="evidence" value="ECO:0007669"/>
    <property type="project" value="UniProtKB-KW"/>
</dbReference>
<dbReference type="InterPro" id="IPR015943">
    <property type="entry name" value="WD40/YVTN_repeat-like_dom_sf"/>
</dbReference>
<proteinExistence type="predicted"/>
<dbReference type="InterPro" id="IPR011044">
    <property type="entry name" value="Quino_amine_DH_bsu"/>
</dbReference>
<dbReference type="SUPFAM" id="SSF50969">
    <property type="entry name" value="YVTN repeat-like/Quinoprotein amine dehydrogenase"/>
    <property type="match status" value="1"/>
</dbReference>
<evidence type="ECO:0000256" key="5">
    <source>
        <dbReference type="SAM" id="MobiDB-lite"/>
    </source>
</evidence>